<dbReference type="KEGG" id="hde:HDEF_1158"/>
<proteinExistence type="predicted"/>
<dbReference type="eggNOG" id="COG2931">
    <property type="taxonomic scope" value="Bacteria"/>
</dbReference>
<reference evidence="1 2" key="1">
    <citation type="journal article" date="2009" name="Proc. Natl. Acad. Sci. U.S.A.">
        <title>Hamiltonella defensa, genome evolution of protective bacterial endosymbiont from pathogenic ancestors.</title>
        <authorList>
            <person name="Degnan P.H."/>
            <person name="Yu Y."/>
            <person name="Sisneros N."/>
            <person name="Wing R.A."/>
            <person name="Moran N.A."/>
        </authorList>
    </citation>
    <scope>NUCLEOTIDE SEQUENCE [LARGE SCALE GENOMIC DNA]</scope>
    <source>
        <strain evidence="2">5AT</strain>
    </source>
</reference>
<dbReference type="STRING" id="572265.HDEF_1158"/>
<dbReference type="InterPro" id="IPR011049">
    <property type="entry name" value="Serralysin-like_metalloprot_C"/>
</dbReference>
<organism evidence="1 2">
    <name type="scientific">Hamiltonella defensa subsp. Acyrthosiphon pisum (strain 5AT)</name>
    <dbReference type="NCBI Taxonomy" id="572265"/>
    <lineage>
        <taxon>Bacteria</taxon>
        <taxon>Pseudomonadati</taxon>
        <taxon>Pseudomonadota</taxon>
        <taxon>Gammaproteobacteria</taxon>
        <taxon>Enterobacterales</taxon>
        <taxon>Enterobacteriaceae</taxon>
        <taxon>aphid secondary symbionts</taxon>
        <taxon>Candidatus Williamhamiltonella</taxon>
    </lineage>
</organism>
<protein>
    <submittedName>
        <fullName evidence="1">RTX-family protein-11</fullName>
    </submittedName>
</protein>
<name>C4K5I0_HAMD5</name>
<dbReference type="EMBL" id="CP001277">
    <property type="protein sequence ID" value="ACQ67823.1"/>
    <property type="molecule type" value="Genomic_DNA"/>
</dbReference>
<evidence type="ECO:0000313" key="1">
    <source>
        <dbReference type="EMBL" id="ACQ67823.1"/>
    </source>
</evidence>
<keyword evidence="2" id="KW-1185">Reference proteome</keyword>
<accession>C4K5I0</accession>
<sequence length="195" mass="21292">MQLDKTSWPETIKVEGKNKETWSLPVLSAQYVASLDHTQKQDSNSAVIFDFSEKQSPFSLPVPDARVVKMSRLIGDTSLHNRMYGDEDNNQLISPRGRSVLYGMAGNDMLVLSNGMADGGAGEDSITVLQNTGDRKAEINIIDTGSVTAENNHVVLHATRCNTNSIHCIDKKSSGLGKPKMGKNSQLHLTYSADQ</sequence>
<dbReference type="HOGENOM" id="CLU_1394657_0_0_6"/>
<dbReference type="Gene3D" id="2.150.10.10">
    <property type="entry name" value="Serralysin-like metalloprotease, C-terminal"/>
    <property type="match status" value="1"/>
</dbReference>
<gene>
    <name evidence="1" type="primary">rtxA_11</name>
    <name evidence="1" type="ordered locus">HDEF_1158</name>
</gene>
<dbReference type="Proteomes" id="UP000002334">
    <property type="component" value="Chromosome"/>
</dbReference>
<dbReference type="SUPFAM" id="SSF51120">
    <property type="entry name" value="beta-Roll"/>
    <property type="match status" value="1"/>
</dbReference>
<evidence type="ECO:0000313" key="2">
    <source>
        <dbReference type="Proteomes" id="UP000002334"/>
    </source>
</evidence>
<dbReference type="AlphaFoldDB" id="C4K5I0"/>